<accession>A0AAD7R7W5</accession>
<protein>
    <recommendedName>
        <fullName evidence="2">PiggyBac transposable element-derived protein domain-containing protein</fullName>
    </recommendedName>
</protein>
<feature type="region of interest" description="Disordered" evidence="1">
    <location>
        <begin position="1"/>
        <end position="78"/>
    </location>
</feature>
<comment type="caution">
    <text evidence="3">The sequence shown here is derived from an EMBL/GenBank/DDBJ whole genome shotgun (WGS) entry which is preliminary data.</text>
</comment>
<reference evidence="3" key="1">
    <citation type="journal article" date="2023" name="Science">
        <title>Genome structures resolve the early diversification of teleost fishes.</title>
        <authorList>
            <person name="Parey E."/>
            <person name="Louis A."/>
            <person name="Montfort J."/>
            <person name="Bouchez O."/>
            <person name="Roques C."/>
            <person name="Iampietro C."/>
            <person name="Lluch J."/>
            <person name="Castinel A."/>
            <person name="Donnadieu C."/>
            <person name="Desvignes T."/>
            <person name="Floi Bucao C."/>
            <person name="Jouanno E."/>
            <person name="Wen M."/>
            <person name="Mejri S."/>
            <person name="Dirks R."/>
            <person name="Jansen H."/>
            <person name="Henkel C."/>
            <person name="Chen W.J."/>
            <person name="Zahm M."/>
            <person name="Cabau C."/>
            <person name="Klopp C."/>
            <person name="Thompson A.W."/>
            <person name="Robinson-Rechavi M."/>
            <person name="Braasch I."/>
            <person name="Lecointre G."/>
            <person name="Bobe J."/>
            <person name="Postlethwait J.H."/>
            <person name="Berthelot C."/>
            <person name="Roest Crollius H."/>
            <person name="Guiguen Y."/>
        </authorList>
    </citation>
    <scope>NUCLEOTIDE SEQUENCE</scope>
    <source>
        <strain evidence="3">NC1722</strain>
    </source>
</reference>
<keyword evidence="4" id="KW-1185">Reference proteome</keyword>
<sequence>MSDRRRRFSTKQAVEMITQQRADADDACSSDSTEDDNSDSDVDFSPESSSSDLDDSSTEVDEDPEPEGTAGWKAKNGQVWSATHHDTLPYFPATCRRPGPTRNKPELPPNLLQTRQRAILSSVFAFTKTHTAVSYVPKRGRNVLLLSTKHREPSVSEAEHKKPAIILDYNSCKGGVDNLDKVVGTYSCRRKSSRWPLTLFYNILDVSAYNAFVLWVAVDPSWNESKKYRRRIFLEQLGQMMITPEMERRTHMPRTPSSAALVAEAQQGEDSGEPHGEEPGSSTTPKKRKSCKLCTVRKICINTCFKCGIYICRAHTAHCCSNCCN</sequence>
<evidence type="ECO:0000313" key="3">
    <source>
        <dbReference type="EMBL" id="KAJ8367694.1"/>
    </source>
</evidence>
<dbReference type="InterPro" id="IPR029526">
    <property type="entry name" value="PGBD"/>
</dbReference>
<gene>
    <name evidence="3" type="ORF">AAFF_G00311490</name>
</gene>
<evidence type="ECO:0000313" key="4">
    <source>
        <dbReference type="Proteomes" id="UP001221898"/>
    </source>
</evidence>
<dbReference type="PANTHER" id="PTHR46599">
    <property type="entry name" value="PIGGYBAC TRANSPOSABLE ELEMENT-DERIVED PROTEIN 4"/>
    <property type="match status" value="1"/>
</dbReference>
<name>A0AAD7R7W5_9TELE</name>
<feature type="region of interest" description="Disordered" evidence="1">
    <location>
        <begin position="249"/>
        <end position="287"/>
    </location>
</feature>
<feature type="region of interest" description="Disordered" evidence="1">
    <location>
        <begin position="90"/>
        <end position="109"/>
    </location>
</feature>
<feature type="domain" description="PiggyBac transposable element-derived protein" evidence="2">
    <location>
        <begin position="102"/>
        <end position="212"/>
    </location>
</feature>
<proteinExistence type="predicted"/>
<dbReference type="Pfam" id="PF13843">
    <property type="entry name" value="DDE_Tnp_1_7"/>
    <property type="match status" value="1"/>
</dbReference>
<feature type="compositionally biased region" description="Acidic residues" evidence="1">
    <location>
        <begin position="25"/>
        <end position="44"/>
    </location>
</feature>
<feature type="compositionally biased region" description="Acidic residues" evidence="1">
    <location>
        <begin position="52"/>
        <end position="66"/>
    </location>
</feature>
<dbReference type="PANTHER" id="PTHR46599:SF6">
    <property type="entry name" value="DUAL SPECIFICITY PHOSPHATASE 26"/>
    <property type="match status" value="1"/>
</dbReference>
<evidence type="ECO:0000256" key="1">
    <source>
        <dbReference type="SAM" id="MobiDB-lite"/>
    </source>
</evidence>
<dbReference type="Proteomes" id="UP001221898">
    <property type="component" value="Unassembled WGS sequence"/>
</dbReference>
<organism evidence="3 4">
    <name type="scientific">Aldrovandia affinis</name>
    <dbReference type="NCBI Taxonomy" id="143900"/>
    <lineage>
        <taxon>Eukaryota</taxon>
        <taxon>Metazoa</taxon>
        <taxon>Chordata</taxon>
        <taxon>Craniata</taxon>
        <taxon>Vertebrata</taxon>
        <taxon>Euteleostomi</taxon>
        <taxon>Actinopterygii</taxon>
        <taxon>Neopterygii</taxon>
        <taxon>Teleostei</taxon>
        <taxon>Notacanthiformes</taxon>
        <taxon>Halosauridae</taxon>
        <taxon>Aldrovandia</taxon>
    </lineage>
</organism>
<dbReference type="AlphaFoldDB" id="A0AAD7R7W5"/>
<evidence type="ECO:0000259" key="2">
    <source>
        <dbReference type="Pfam" id="PF13843"/>
    </source>
</evidence>
<dbReference type="EMBL" id="JAINUG010000458">
    <property type="protein sequence ID" value="KAJ8367694.1"/>
    <property type="molecule type" value="Genomic_DNA"/>
</dbReference>